<dbReference type="EMBL" id="JBHSPB010000029">
    <property type="protein sequence ID" value="MFC5724547.1"/>
    <property type="molecule type" value="Genomic_DNA"/>
</dbReference>
<evidence type="ECO:0000256" key="1">
    <source>
        <dbReference type="SAM" id="MobiDB-lite"/>
    </source>
</evidence>
<dbReference type="InterPro" id="IPR036514">
    <property type="entry name" value="SGNH_hydro_sf"/>
</dbReference>
<name>A0ABW0Z8U1_9ACTN</name>
<dbReference type="RefSeq" id="WP_390321007.1">
    <property type="nucleotide sequence ID" value="NZ_JBHSPB010000029.1"/>
</dbReference>
<gene>
    <name evidence="2" type="ORF">ACFP1Z_30775</name>
</gene>
<keyword evidence="3" id="KW-1185">Reference proteome</keyword>
<dbReference type="SUPFAM" id="SSF52266">
    <property type="entry name" value="SGNH hydrolase"/>
    <property type="match status" value="1"/>
</dbReference>
<dbReference type="Gene3D" id="3.40.50.1110">
    <property type="entry name" value="SGNH hydrolase"/>
    <property type="match status" value="1"/>
</dbReference>
<organism evidence="2 3">
    <name type="scientific">Streptomyces gamaensis</name>
    <dbReference type="NCBI Taxonomy" id="1763542"/>
    <lineage>
        <taxon>Bacteria</taxon>
        <taxon>Bacillati</taxon>
        <taxon>Actinomycetota</taxon>
        <taxon>Actinomycetes</taxon>
        <taxon>Kitasatosporales</taxon>
        <taxon>Streptomycetaceae</taxon>
        <taxon>Streptomyces</taxon>
    </lineage>
</organism>
<proteinExistence type="predicted"/>
<feature type="compositionally biased region" description="Basic and acidic residues" evidence="1">
    <location>
        <begin position="1341"/>
        <end position="1351"/>
    </location>
</feature>
<dbReference type="Proteomes" id="UP001596083">
    <property type="component" value="Unassembled WGS sequence"/>
</dbReference>
<feature type="region of interest" description="Disordered" evidence="1">
    <location>
        <begin position="1327"/>
        <end position="1351"/>
    </location>
</feature>
<evidence type="ECO:0000313" key="2">
    <source>
        <dbReference type="EMBL" id="MFC5724547.1"/>
    </source>
</evidence>
<protein>
    <recommendedName>
        <fullName evidence="4">SGNH hydrolase-type esterase domain-containing protein</fullName>
    </recommendedName>
</protein>
<evidence type="ECO:0000313" key="3">
    <source>
        <dbReference type="Proteomes" id="UP001596083"/>
    </source>
</evidence>
<sequence length="1365" mass="149306">MAEEPAFVRWLFGGERGEKADQFLASAARGADSALRAMGGAPRPYGEPRGARTWSQHLVAGLYYTDLVNRIVSPETVAKWAGCAPASPVATTADRRDELELKQWLATAEAQHQDPTPDVGAGIRSIVSSIPGLETLATTVQGLASELWVRAVAEPAEAASAAEGAGCLLPAAMVGAATGSPAAAAGAYAVCSQIPSTQALQLSGINRQFRPFTEQELGNLTCDQLQETVPRRQDVWENGLEVTYYIVAPGIWFPDVINPVEAYSAPLRTPEGLARLGFWSRADCDRFRELEGREKDGKLTDEEVQEYYPMRDLYRGLQQEAPKAARQVLGLSGDELLRAYTRVAKLHGILGRQGTPDEKKLIEMLGTTAVVAPWELDERCPAPVGTLRRPQVLRDESDSTVSYVFNAATGVTGRPKPYGRRLLRDILDPAHEGDDTTVATEPACAAAVYGAPSLVQINEDAVALLVMKGKDGRNVAVLGPDRKLVHEYMHVHQNLGGNGANNRKVAFKIGSHRYETVPNEAYAVGGTNLTAAMWKAEHPGMVSFLTPKDEVVRRRVQHDVTDPHTEAADRALAKQQDALRRKEASCRGRSNIDRWKCEKVQKDIDKFGTARETLLAKMNDRQVTIAVNEHTAFTASARRDAYNPRCDDSNAVTVNLPISDGQWDYVIADEERAARVIGSAVRATGQGQLHFEGWAEGGMAPQTLSSRRSRRDARGGTDDWTCSAQDGQRWYVSFGDSFQGEGSRHVGIPALPLDAPATLLTNRLKIEGERPGVHDPNMTAFSGRSAEELYSGTYRTASGDPGCHRALWSPARLAAGDGVDTVQFGCSGATTATVLTDTPWKGQYTGQIKQFKEWWARNPEARPEIVDISIGGNDLEVSSILKWCIATDLLEVHGHSLLRAPGFIHFNKCNPDGPLKDAGSAAYRQVAGRLVEIVQEIKEVFTQHGMTYGDDYRIVLKSYPQIFPPERQYQPSHPTLPQEIEKIVNIGDRLNDLHNNLDNLPRAVSDAESALDDLLQLIYPRAEAGGFPVDAQSVSYLRKIGKNLNQAVKSAGYIAGVDFLDLAEAFDGHELGNKGAQFQQKGPDQTGADGRPVTTGLIPVSRLHWVNPLILTDGAQGIQESFHPGFPGYQAISSAMRSFYEQVMGSDGLMDGKALVDSSSNPGRTTATARRRDSGHGLYRLSITDIKHVEGTESGGTSELFGMVLLISSQDLVRSFYRTREQWRKYGRGESMLQDGTPVETVLNGEASPEDQFMIRWKILEADWGFWDSDDSIGSGRLTIAQRQLAAWRAEGTLACHRPHTATQTVESEEGKVEIQYKIEWTGGACAHVPPPPAAPVGETPARRAQREREEAARRLLRNSFRVHP</sequence>
<feature type="region of interest" description="Disordered" evidence="1">
    <location>
        <begin position="697"/>
        <end position="720"/>
    </location>
</feature>
<reference evidence="3" key="1">
    <citation type="journal article" date="2019" name="Int. J. Syst. Evol. Microbiol.">
        <title>The Global Catalogue of Microorganisms (GCM) 10K type strain sequencing project: providing services to taxonomists for standard genome sequencing and annotation.</title>
        <authorList>
            <consortium name="The Broad Institute Genomics Platform"/>
            <consortium name="The Broad Institute Genome Sequencing Center for Infectious Disease"/>
            <person name="Wu L."/>
            <person name="Ma J."/>
        </authorList>
    </citation>
    <scope>NUCLEOTIDE SEQUENCE [LARGE SCALE GENOMIC DNA]</scope>
    <source>
        <strain evidence="3">CGMCC 4.7304</strain>
    </source>
</reference>
<evidence type="ECO:0008006" key="4">
    <source>
        <dbReference type="Google" id="ProtNLM"/>
    </source>
</evidence>
<accession>A0ABW0Z8U1</accession>
<comment type="caution">
    <text evidence="2">The sequence shown here is derived from an EMBL/GenBank/DDBJ whole genome shotgun (WGS) entry which is preliminary data.</text>
</comment>